<organism evidence="2">
    <name type="scientific">Caenorhabditis remanei</name>
    <name type="common">Caenorhabditis vulgaris</name>
    <dbReference type="NCBI Taxonomy" id="31234"/>
    <lineage>
        <taxon>Eukaryota</taxon>
        <taxon>Metazoa</taxon>
        <taxon>Ecdysozoa</taxon>
        <taxon>Nematoda</taxon>
        <taxon>Chromadorea</taxon>
        <taxon>Rhabditida</taxon>
        <taxon>Rhabditina</taxon>
        <taxon>Rhabditomorpha</taxon>
        <taxon>Rhabditoidea</taxon>
        <taxon>Rhabditidae</taxon>
        <taxon>Peloderinae</taxon>
        <taxon>Caenorhabditis</taxon>
    </lineage>
</organism>
<name>E3M146_CAERE</name>
<accession>E3M146</accession>
<dbReference type="EMBL" id="DS268421">
    <property type="protein sequence ID" value="EFO88973.1"/>
    <property type="molecule type" value="Genomic_DNA"/>
</dbReference>
<keyword evidence="2" id="KW-1185">Reference proteome</keyword>
<dbReference type="AlphaFoldDB" id="E3M146"/>
<dbReference type="Proteomes" id="UP000008281">
    <property type="component" value="Unassembled WGS sequence"/>
</dbReference>
<sequence>MEYVDLFLTIVSTLGFYGYAFKEIYDGEEGRLAAKFGNILAGGFYIACYHVVIKTNSLLMHFTSQSTSMAFFHAVLQSCIFLSGFVFDGTTLQRLLYAMCYGANERTMSMWWDEKYPCYKLWSFLMELLLAVIGLLIAAIFHNNIHGYVFFFSCAGLLKVGTFILTFKANNNRLYQIRKLRRSRRNDYRQVAVIELKREKALEEMEGLLRMEHDKEMEDTVEGNIRNQVAEYYEDINKIKNWVLELLQIVSCFLCSKFRCP</sequence>
<evidence type="ECO:0000313" key="1">
    <source>
        <dbReference type="EMBL" id="EFO88973.1"/>
    </source>
</evidence>
<dbReference type="HOGENOM" id="CLU_1066482_0_0_1"/>
<evidence type="ECO:0000313" key="2">
    <source>
        <dbReference type="Proteomes" id="UP000008281"/>
    </source>
</evidence>
<protein>
    <submittedName>
        <fullName evidence="1">Uncharacterized protein</fullName>
    </submittedName>
</protein>
<reference evidence="1" key="1">
    <citation type="submission" date="2007-07" db="EMBL/GenBank/DDBJ databases">
        <title>PCAP assembly of the Caenorhabditis remanei genome.</title>
        <authorList>
            <consortium name="The Caenorhabditis remanei Sequencing Consortium"/>
            <person name="Wilson R.K."/>
        </authorList>
    </citation>
    <scope>NUCLEOTIDE SEQUENCE [LARGE SCALE GENOMIC DNA]</scope>
    <source>
        <strain evidence="1">PB4641</strain>
    </source>
</reference>
<proteinExistence type="predicted"/>
<gene>
    <name evidence="1" type="ORF">CRE_06706</name>
</gene>